<keyword evidence="10" id="KW-1185">Reference proteome</keyword>
<feature type="region of interest" description="Disordered" evidence="5">
    <location>
        <begin position="1734"/>
        <end position="1829"/>
    </location>
</feature>
<dbReference type="Gene3D" id="3.50.50.60">
    <property type="entry name" value="FAD/NAD(P)-binding domain"/>
    <property type="match status" value="2"/>
</dbReference>
<feature type="region of interest" description="Disordered" evidence="5">
    <location>
        <begin position="2002"/>
        <end position="2051"/>
    </location>
</feature>
<dbReference type="EMBL" id="CYGV01001767">
    <property type="protein sequence ID" value="CUA77086.1"/>
    <property type="molecule type" value="Genomic_DNA"/>
</dbReference>
<dbReference type="PROSITE" id="PS51253">
    <property type="entry name" value="HTH_CENPB"/>
    <property type="match status" value="1"/>
</dbReference>
<dbReference type="Pfam" id="PF13450">
    <property type="entry name" value="NAD_binding_8"/>
    <property type="match status" value="1"/>
</dbReference>
<dbReference type="Gene3D" id="3.40.1090.10">
    <property type="entry name" value="Cytosolic phospholipase A2 catalytic domain"/>
    <property type="match status" value="1"/>
</dbReference>
<dbReference type="InterPro" id="IPR019734">
    <property type="entry name" value="TPR_rpt"/>
</dbReference>
<dbReference type="SUPFAM" id="SSF48452">
    <property type="entry name" value="TPR-like"/>
    <property type="match status" value="3"/>
</dbReference>
<protein>
    <submittedName>
        <fullName evidence="9">Baeyer-Villiger monooxygenase</fullName>
    </submittedName>
</protein>
<evidence type="ECO:0000256" key="3">
    <source>
        <dbReference type="ARBA" id="ARBA00023125"/>
    </source>
</evidence>
<dbReference type="Pfam" id="PF01734">
    <property type="entry name" value="Patatin"/>
    <property type="match status" value="1"/>
</dbReference>
<dbReference type="GO" id="GO:0043531">
    <property type="term" value="F:ADP binding"/>
    <property type="evidence" value="ECO:0007669"/>
    <property type="project" value="InterPro"/>
</dbReference>
<feature type="compositionally biased region" description="Polar residues" evidence="5">
    <location>
        <begin position="2032"/>
        <end position="2042"/>
    </location>
</feature>
<keyword evidence="3" id="KW-0238">DNA-binding</keyword>
<feature type="compositionally biased region" description="Acidic residues" evidence="5">
    <location>
        <begin position="2499"/>
        <end position="2511"/>
    </location>
</feature>
<evidence type="ECO:0000256" key="1">
    <source>
        <dbReference type="ARBA" id="ARBA00010139"/>
    </source>
</evidence>
<dbReference type="InterPro" id="IPR002641">
    <property type="entry name" value="PNPLA_dom"/>
</dbReference>
<feature type="compositionally biased region" description="Basic and acidic residues" evidence="5">
    <location>
        <begin position="1859"/>
        <end position="1870"/>
    </location>
</feature>
<dbReference type="NCBIfam" id="NF040586">
    <property type="entry name" value="FxSxx_TPR"/>
    <property type="match status" value="1"/>
</dbReference>
<sequence>MADTSNVLDVVIIGAGVGGLTTAIMLQQKLGYHDYTVYEMASDLGGTWHQNEYPGCACDLPAHWYSLSVDPNPDWSCLFAGRQEIQKYWKRLAHKHNVESRIKFNTEFISAVWNDKQQNYTLRLRDTKTRESREVKARLVISAIGVFKHPHYPEIPGRELFQGKMLHAQKWDYGVGLGGKRVGLIGNGCAGSQILPVISEDSSTTVVNFCRTPSWYIPRPQMGVSPVVQWVFRNVPFALKSLRYLVAGGCELLYNQFKDNFISNLSRRLVEKAMLHRMRTLAPPKYHKNLTPNYPFGCKRIIFDPGYLEALGRPNVDMEWDPIARITPTGIETKSGKAHQLDVIAFATGFDIAGSMTPDVTGLGGLRLQEYYDKEGGPTGYMGTTIPGFPNWVTIFGPNTVTGHSSVLYMEELQINYALSLFKPVIEGKAGSIVPRTDSTRKFNEWVQYNLKDHVWPSCHSWYRKDGGGKITALWPGGNTHLWWSFRKPNWKDYEVVGAKGWARKQRALEVVTSILQVGLLAAGAGVLALVKTGRWDDFVAVHGESVKEEIMHRAAAAKSGGMIHPYEYFDVIAGTGTGGISACMLGRLRMPIKKAILEYATLAKDVFQDTKLTGTTMYKSTKLQVALKGMVREATGDEGEMMNERREHTACKTIIFAMAEHDLDASLPVLFRSYTVIENPSPDCTISEALQATMAHPDLFRNITILESSVPQSFVGGELGCSNPIVHVLSEIERIYPDRQLGCVISIGTGHACTIQVPNPSRWRRIHDVMVMKDMATDSERVAEEMVARFEGTENVYFRFNVDQGIQNMIGGSWERLGEAMQHTRAYLRKGEVNQKLEAAVHATTERRGTMSTTHAAENIPPIAQAAKQPTGLKRCPAPTNFYTGRENEIAQLIACITKPDNGLRVCVIYGLRGTGKTQLALTVIERTWDSWVYIIYIDAGSTEAIEKALDEFGKAKSVGQDHKDVIVWLESCEDRWLMVFDNADNSTAHVKKYIPARSRRGSIIITSRLADLANLADSPGSVCHLSSMTQTDATALLVRIANSGNRCLSDYDIKAAEELVEEFGCLALAIVYVGAYIAHSQGMTVTEYRYLLFTKRRRMLEECNTLPDIAKLGRRGDTIYTAWKMCYDQLEPESRELLSLIAYLYYDGISIEIFERAAQQMHSKEYFQSPTDLESEALQHVKQYLTRFLDPKNSVTLAGVISDLTSYSLIEFDQTNGMYRTHVLVQDWATTVSPQSLELGVECTATLLLLSIDQKNDSGSIAFKRHLGLHVTSVLAQSPDLRVNHSYYFKEVYRQTGQWSQVMKLVQQQLMVCQQELGDDYSMTWDTAGDLASIYYRLGRWDEALDLKIQVMDAYKRIVGEDQPDTLRSTRSLAAIYRDLVLYNEAEQLEVHVLDAYKRLLGEDHPDTLTSMNALASTYAYLCRHSEAEQLFVQVLDARKRIMGADHPDTLRSMHNFAYIYSQWGPHNEAQQLQAQELDGHKRLLGENHRDTLKSMCNLANTYSNLGQHNNAERLEIHALDAYKRLLGEDHINTLSCMGNLAATYRHLGRYNEAEQLEVQLLDAHKRLLGEDHPSTLTSMSDLASTYSRLGRYNEPEQLQVQVLDGRRPLLGEDHGHTLISMNNLSMTYSRLGRRAEAEELLRKAINIAETALVLAARPRDSGEVFVDLASMTFRGDSEVCLVTGQDGYPNAAAFFAPFQGPQYALYPQEPPPVGDPGELDPGMLNHWALHSSTAQPAPPSPSVQRSNRQSNAKRKTVPGPTAGRARKAPRRVPNTAPLATTAGIGPSVQRSVPTHYMAESAPVPSSHPVPPTYVPRAGPSTKSDQEIKDRASGASDAWIHVQGVNHPGPDLPSDPKQVKSAKDERDRRAEKILPSDLHRPSDEHSRVLCLHCLYTLDKWKTWVNSDGGVTNGIRTHMEKYHGVEYVAGLRSIGSTRINNVQVEDERSPDDVAGEAITPGGLARYIAELVADQDLNLPAAPVLCCQGSIKASDIPERRTVAKVSSDLSQQEKDRLKEDMRHSSMPVVRQKQPSASSQRTLSAVIPPKPPVKRHRLTLHDKLNVIEFCEKNTHTMSQNDMAVTLRSQGYGTISQPTIWRWMKDKDRLILQSHNPNDLSFKRIRQVEYPDVDRAPQMWILQNQGRNLRITGDVIRAKARDFATAFGHSSDFLSLSNGWLTSLKERMGLRQHHYHGEAASAPVDTLAAEIVRIRAFRETYGDNAIFNSMSWRLSTVWHLIRVLLPNRSNMDGSEKLPLLIIGHAKQPRAFGKKSGKQLKFDYWWNKKAWMTTSIWQRWLANLNKLMKKQKQKILLLCDNAPSHIHDQKKYSNVRIEYFAPNLTAWIQPNDAGIIQCLKSYYKQAFIQKVIERDNQGEKNIYKINQLEAMNMLRDAWERVSGTTIANCWRHTKISGPAPETVTTFSVPMVTNAVNEAIASLQHTLNSAGDRISPLRPMLAHEYLAFDATVPTEQEWSDQEIVEQIQEELKQTEAEARGEIIYDDDNDNEDDTGNDVAHKSSSPRVNSLAAAIASIDALKSYLSRLDDPGFDSMVQLDNLREQIASFGV</sequence>
<dbReference type="InterPro" id="IPR036188">
    <property type="entry name" value="FAD/NAD-bd_sf"/>
</dbReference>
<keyword evidence="9" id="KW-0503">Monooxygenase</keyword>
<evidence type="ECO:0000259" key="7">
    <source>
        <dbReference type="PROSITE" id="PS51253"/>
    </source>
</evidence>
<evidence type="ECO:0000313" key="10">
    <source>
        <dbReference type="Proteomes" id="UP000044841"/>
    </source>
</evidence>
<dbReference type="InterPro" id="IPR009057">
    <property type="entry name" value="Homeodomain-like_sf"/>
</dbReference>
<dbReference type="GO" id="GO:0046486">
    <property type="term" value="P:glycerolipid metabolic process"/>
    <property type="evidence" value="ECO:0007669"/>
    <property type="project" value="UniProtKB-ARBA"/>
</dbReference>
<dbReference type="GO" id="GO:0003677">
    <property type="term" value="F:DNA binding"/>
    <property type="evidence" value="ECO:0007669"/>
    <property type="project" value="UniProtKB-KW"/>
</dbReference>
<dbReference type="Proteomes" id="UP000044841">
    <property type="component" value="Unassembled WGS sequence"/>
</dbReference>
<feature type="domain" description="HTH CENPB-type" evidence="7">
    <location>
        <begin position="2119"/>
        <end position="2192"/>
    </location>
</feature>
<feature type="compositionally biased region" description="Basic and acidic residues" evidence="5">
    <location>
        <begin position="2011"/>
        <end position="2023"/>
    </location>
</feature>
<gene>
    <name evidence="9" type="ORF">RSOLAG22IIIB_06500</name>
</gene>
<keyword evidence="6" id="KW-0472">Membrane</keyword>
<keyword evidence="9" id="KW-0560">Oxidoreductase</keyword>
<dbReference type="SMART" id="SM00674">
    <property type="entry name" value="CENPB"/>
    <property type="match status" value="1"/>
</dbReference>
<organism evidence="9 10">
    <name type="scientific">Rhizoctonia solani</name>
    <dbReference type="NCBI Taxonomy" id="456999"/>
    <lineage>
        <taxon>Eukaryota</taxon>
        <taxon>Fungi</taxon>
        <taxon>Dikarya</taxon>
        <taxon>Basidiomycota</taxon>
        <taxon>Agaricomycotina</taxon>
        <taxon>Agaricomycetes</taxon>
        <taxon>Cantharellales</taxon>
        <taxon>Ceratobasidiaceae</taxon>
        <taxon>Rhizoctonia</taxon>
    </lineage>
</organism>
<dbReference type="SMART" id="SM00028">
    <property type="entry name" value="TPR"/>
    <property type="match status" value="5"/>
</dbReference>
<dbReference type="PANTHER" id="PTHR42877">
    <property type="entry name" value="L-ORNITHINE N(5)-MONOOXYGENASE-RELATED"/>
    <property type="match status" value="1"/>
</dbReference>
<evidence type="ECO:0000256" key="5">
    <source>
        <dbReference type="SAM" id="MobiDB-lite"/>
    </source>
</evidence>
<dbReference type="InterPro" id="IPR027417">
    <property type="entry name" value="P-loop_NTPase"/>
</dbReference>
<dbReference type="PROSITE" id="PS51635">
    <property type="entry name" value="PNPLA"/>
    <property type="match status" value="1"/>
</dbReference>
<comment type="similarity">
    <text evidence="1">Belongs to the FAD-binding monooxygenase family.</text>
</comment>
<dbReference type="SUPFAM" id="SSF51905">
    <property type="entry name" value="FAD/NAD(P)-binding domain"/>
    <property type="match status" value="2"/>
</dbReference>
<dbReference type="PANTHER" id="PTHR42877:SF4">
    <property type="entry name" value="FAD_NAD(P)-BINDING DOMAIN-CONTAINING PROTEIN-RELATED"/>
    <property type="match status" value="1"/>
</dbReference>
<dbReference type="InterPro" id="IPR006600">
    <property type="entry name" value="HTH_CenpB_DNA-bd_dom"/>
</dbReference>
<evidence type="ECO:0000259" key="8">
    <source>
        <dbReference type="PROSITE" id="PS51635"/>
    </source>
</evidence>
<dbReference type="InterPro" id="IPR004875">
    <property type="entry name" value="DDE_SF_endonuclease_dom"/>
</dbReference>
<proteinExistence type="inferred from homology"/>
<dbReference type="SUPFAM" id="SSF46689">
    <property type="entry name" value="Homeodomain-like"/>
    <property type="match status" value="1"/>
</dbReference>
<feature type="domain" description="PNPLA" evidence="8">
    <location>
        <begin position="540"/>
        <end position="730"/>
    </location>
</feature>
<keyword evidence="2" id="KW-0443">Lipid metabolism</keyword>
<feature type="region of interest" description="Disordered" evidence="5">
    <location>
        <begin position="2498"/>
        <end position="2520"/>
    </location>
</feature>
<dbReference type="SUPFAM" id="SSF52540">
    <property type="entry name" value="P-loop containing nucleoside triphosphate hydrolases"/>
    <property type="match status" value="1"/>
</dbReference>
<feature type="transmembrane region" description="Helical" evidence="6">
    <location>
        <begin position="6"/>
        <end position="26"/>
    </location>
</feature>
<evidence type="ECO:0000256" key="2">
    <source>
        <dbReference type="ARBA" id="ARBA00023098"/>
    </source>
</evidence>
<evidence type="ECO:0000313" key="9">
    <source>
        <dbReference type="EMBL" id="CUA77086.1"/>
    </source>
</evidence>
<dbReference type="InterPro" id="IPR016035">
    <property type="entry name" value="Acyl_Trfase/lysoPLipase"/>
</dbReference>
<evidence type="ECO:0000256" key="4">
    <source>
        <dbReference type="PROSITE-ProRule" id="PRU01161"/>
    </source>
</evidence>
<dbReference type="Pfam" id="PF03184">
    <property type="entry name" value="DDE_1"/>
    <property type="match status" value="1"/>
</dbReference>
<dbReference type="InterPro" id="IPR011990">
    <property type="entry name" value="TPR-like_helical_dom_sf"/>
</dbReference>
<keyword evidence="6" id="KW-1133">Transmembrane helix</keyword>
<dbReference type="Gene3D" id="3.40.50.300">
    <property type="entry name" value="P-loop containing nucleotide triphosphate hydrolases"/>
    <property type="match status" value="1"/>
</dbReference>
<feature type="region of interest" description="Disordered" evidence="5">
    <location>
        <begin position="1845"/>
        <end position="1870"/>
    </location>
</feature>
<reference evidence="9 10" key="1">
    <citation type="submission" date="2015-07" db="EMBL/GenBank/DDBJ databases">
        <authorList>
            <person name="Noorani M."/>
        </authorList>
    </citation>
    <scope>NUCLEOTIDE SEQUENCE [LARGE SCALE GENOMIC DNA]</scope>
    <source>
        <strain evidence="9">BBA 69670</strain>
    </source>
</reference>
<dbReference type="SUPFAM" id="SSF52151">
    <property type="entry name" value="FabD/lysophospholipase-like"/>
    <property type="match status" value="1"/>
</dbReference>
<dbReference type="Gene3D" id="1.25.40.10">
    <property type="entry name" value="Tetratricopeptide repeat domain"/>
    <property type="match status" value="2"/>
</dbReference>
<name>A0A0K6GF41_9AGAM</name>
<dbReference type="Pfam" id="PF13374">
    <property type="entry name" value="TPR_10"/>
    <property type="match status" value="2"/>
</dbReference>
<dbReference type="GO" id="GO:0004497">
    <property type="term" value="F:monooxygenase activity"/>
    <property type="evidence" value="ECO:0007669"/>
    <property type="project" value="UniProtKB-KW"/>
</dbReference>
<dbReference type="Pfam" id="PF03221">
    <property type="entry name" value="HTH_Tnp_Tc5"/>
    <property type="match status" value="1"/>
</dbReference>
<accession>A0A0K6GF41</accession>
<dbReference type="Pfam" id="PF13424">
    <property type="entry name" value="TPR_12"/>
    <property type="match status" value="3"/>
</dbReference>
<dbReference type="InterPro" id="IPR051209">
    <property type="entry name" value="FAD-bind_Monooxygenase_sf"/>
</dbReference>
<dbReference type="Gene3D" id="1.10.10.60">
    <property type="entry name" value="Homeodomain-like"/>
    <property type="match status" value="2"/>
</dbReference>
<dbReference type="InterPro" id="IPR002182">
    <property type="entry name" value="NB-ARC"/>
</dbReference>
<keyword evidence="6" id="KW-0812">Transmembrane</keyword>
<comment type="caution">
    <text evidence="4">Lacks conserved residue(s) required for the propagation of feature annotation.</text>
</comment>
<dbReference type="Pfam" id="PF00931">
    <property type="entry name" value="NB-ARC"/>
    <property type="match status" value="1"/>
</dbReference>
<evidence type="ECO:0000256" key="6">
    <source>
        <dbReference type="SAM" id="Phobius"/>
    </source>
</evidence>